<dbReference type="GO" id="GO:0015159">
    <property type="term" value="F:polysaccharide transmembrane transporter activity"/>
    <property type="evidence" value="ECO:0007669"/>
    <property type="project" value="InterPro"/>
</dbReference>
<evidence type="ECO:0000256" key="13">
    <source>
        <dbReference type="ARBA" id="ARBA00023237"/>
    </source>
</evidence>
<dbReference type="InterPro" id="IPR054765">
    <property type="entry name" value="SLBB_dom"/>
</dbReference>
<evidence type="ECO:0000256" key="5">
    <source>
        <dbReference type="ARBA" id="ARBA00022597"/>
    </source>
</evidence>
<dbReference type="GO" id="GO:0046930">
    <property type="term" value="C:pore complex"/>
    <property type="evidence" value="ECO:0007669"/>
    <property type="project" value="UniProtKB-KW"/>
</dbReference>
<evidence type="ECO:0000256" key="1">
    <source>
        <dbReference type="ARBA" id="ARBA00004571"/>
    </source>
</evidence>
<evidence type="ECO:0000256" key="6">
    <source>
        <dbReference type="ARBA" id="ARBA00022692"/>
    </source>
</evidence>
<dbReference type="Pfam" id="PF10531">
    <property type="entry name" value="SLBB"/>
    <property type="match status" value="1"/>
</dbReference>
<keyword evidence="14" id="KW-0449">Lipoprotein</keyword>
<keyword evidence="6" id="KW-0812">Transmembrane</keyword>
<evidence type="ECO:0000256" key="2">
    <source>
        <dbReference type="ARBA" id="ARBA00009450"/>
    </source>
</evidence>
<gene>
    <name evidence="18" type="ORF">BH720_06620</name>
</gene>
<dbReference type="Gene3D" id="3.10.560.10">
    <property type="entry name" value="Outer membrane lipoprotein wza domain like"/>
    <property type="match status" value="3"/>
</dbReference>
<organism evidence="18">
    <name type="scientific">Desertifilum tharense IPPAS B-1220</name>
    <dbReference type="NCBI Taxonomy" id="1781255"/>
    <lineage>
        <taxon>Bacteria</taxon>
        <taxon>Bacillati</taxon>
        <taxon>Cyanobacteriota</taxon>
        <taxon>Cyanophyceae</taxon>
        <taxon>Desertifilales</taxon>
        <taxon>Desertifilaceae</taxon>
        <taxon>Desertifilum</taxon>
    </lineage>
</organism>
<evidence type="ECO:0000256" key="4">
    <source>
        <dbReference type="ARBA" id="ARBA00022452"/>
    </source>
</evidence>
<dbReference type="GO" id="GO:0009279">
    <property type="term" value="C:cell outer membrane"/>
    <property type="evidence" value="ECO:0007669"/>
    <property type="project" value="UniProtKB-SubCell"/>
</dbReference>
<feature type="domain" description="SLBB" evidence="17">
    <location>
        <begin position="258"/>
        <end position="343"/>
    </location>
</feature>
<evidence type="ECO:0000313" key="18">
    <source>
        <dbReference type="EMBL" id="OEJ75949.1"/>
    </source>
</evidence>
<evidence type="ECO:0000256" key="7">
    <source>
        <dbReference type="ARBA" id="ARBA00022729"/>
    </source>
</evidence>
<reference evidence="18" key="1">
    <citation type="submission" date="2016-09" db="EMBL/GenBank/DDBJ databases">
        <title>Draft genome of thermotolerant cyanobacterium Desertifilum sp. strain IPPAS B-1220.</title>
        <authorList>
            <person name="Sinetova M.A."/>
            <person name="Bolakhan K."/>
            <person name="Zayadan B.K."/>
            <person name="Mironov K.S."/>
            <person name="Ustinova V."/>
            <person name="Kupriyanova E.V."/>
            <person name="Sidorov R.A."/>
            <person name="Skrypnik A.N."/>
            <person name="Gogoleva N.E."/>
            <person name="Gogolev Y.V."/>
            <person name="Los D.A."/>
        </authorList>
    </citation>
    <scope>NUCLEOTIDE SEQUENCE [LARGE SCALE GENOMIC DNA]</scope>
    <source>
        <strain evidence="18">IPPAS B-1220</strain>
    </source>
</reference>
<keyword evidence="10" id="KW-0626">Porin</keyword>
<keyword evidence="4" id="KW-1134">Transmembrane beta strand</keyword>
<dbReference type="Gene3D" id="3.30.1950.10">
    <property type="entry name" value="wza like domain"/>
    <property type="match status" value="1"/>
</dbReference>
<dbReference type="PANTHER" id="PTHR33619:SF3">
    <property type="entry name" value="POLYSACCHARIDE EXPORT PROTEIN GFCE-RELATED"/>
    <property type="match status" value="1"/>
</dbReference>
<sequence>MKVNKRIKNIGIASGVVFTVLVGEIAFKPMARAQLPALPEAAPLPASPLQLDTTYRLGPGDRVRVDIFNVPEYSGEFLILSDGSLNLPLGGSIPVQGLTLQQAQEQISARMARFLRRPLITLSLTQIRPIRIAIAGEINRPGTYTFTLATTGEVGLPTVTRIIEQAGGITQAADLRQIQIRRPRLDIPRDASGNPTQADQILTVDLWQLLRAGDITQDLALRDGDSLFIPTSTQINLDEAAQLSNASFADRTPRSINVAVVGEVRRQGPYTLETSTANNVASLTRAIQVAGGITPTADIRNIQVRRPTKSGQAQTIEIDFWKLLQEGDIRQDIPLQNGDTIVVATATDLAPDEATELASTSFSPEKITINVVGEAMRPGAVEVAPNTPLLQGLLAAGGFNAQARRNRVELIRLNPNGTVSRQTIAVDFNQPLNDQTNPPLRNNDTIVVNRSAPAQIADTLNPFLRVVGTVGGLVSFPGQVFQLFRLLNFGF</sequence>
<keyword evidence="12" id="KW-0564">Palmitate</keyword>
<dbReference type="EMBL" id="MJGC01000042">
    <property type="protein sequence ID" value="OEJ75949.1"/>
    <property type="molecule type" value="Genomic_DNA"/>
</dbReference>
<keyword evidence="8" id="KW-0625">Polysaccharide transport</keyword>
<keyword evidence="3" id="KW-0813">Transport</keyword>
<evidence type="ECO:0000256" key="10">
    <source>
        <dbReference type="ARBA" id="ARBA00023114"/>
    </source>
</evidence>
<feature type="domain" description="SLBB" evidence="17">
    <location>
        <begin position="131"/>
        <end position="229"/>
    </location>
</feature>
<dbReference type="InterPro" id="IPR003715">
    <property type="entry name" value="Poly_export_N"/>
</dbReference>
<evidence type="ECO:0000259" key="16">
    <source>
        <dbReference type="Pfam" id="PF10531"/>
    </source>
</evidence>
<evidence type="ECO:0000259" key="17">
    <source>
        <dbReference type="Pfam" id="PF22461"/>
    </source>
</evidence>
<evidence type="ECO:0000256" key="11">
    <source>
        <dbReference type="ARBA" id="ARBA00023136"/>
    </source>
</evidence>
<dbReference type="GO" id="GO:0006811">
    <property type="term" value="P:monoatomic ion transport"/>
    <property type="evidence" value="ECO:0007669"/>
    <property type="project" value="UniProtKB-KW"/>
</dbReference>
<feature type="domain" description="Polysaccharide export protein N-terminal" evidence="15">
    <location>
        <begin position="52"/>
        <end position="124"/>
    </location>
</feature>
<keyword evidence="9" id="KW-0406">Ion transport</keyword>
<protein>
    <recommendedName>
        <fullName evidence="19">Polysaccharide export protein</fullName>
    </recommendedName>
</protein>
<dbReference type="AlphaFoldDB" id="A0A1E5QMP5"/>
<dbReference type="Pfam" id="PF22461">
    <property type="entry name" value="SLBB_2"/>
    <property type="match status" value="2"/>
</dbReference>
<dbReference type="Pfam" id="PF02563">
    <property type="entry name" value="Poly_export"/>
    <property type="match status" value="1"/>
</dbReference>
<keyword evidence="13" id="KW-0998">Cell outer membrane</keyword>
<evidence type="ECO:0000259" key="15">
    <source>
        <dbReference type="Pfam" id="PF02563"/>
    </source>
</evidence>
<comment type="similarity">
    <text evidence="2">Belongs to the BexD/CtrA/VexA family.</text>
</comment>
<name>A0A1E5QMP5_9CYAN</name>
<dbReference type="STRING" id="1781255.BH720_06620"/>
<keyword evidence="7" id="KW-0732">Signal</keyword>
<dbReference type="PANTHER" id="PTHR33619">
    <property type="entry name" value="POLYSACCHARIDE EXPORT PROTEIN GFCE-RELATED"/>
    <property type="match status" value="1"/>
</dbReference>
<evidence type="ECO:0000256" key="9">
    <source>
        <dbReference type="ARBA" id="ARBA00023065"/>
    </source>
</evidence>
<evidence type="ECO:0000256" key="3">
    <source>
        <dbReference type="ARBA" id="ARBA00022448"/>
    </source>
</evidence>
<comment type="caution">
    <text evidence="18">The sequence shown here is derived from an EMBL/GenBank/DDBJ whole genome shotgun (WGS) entry which is preliminary data.</text>
</comment>
<comment type="subcellular location">
    <subcellularLocation>
        <location evidence="1">Cell outer membrane</location>
        <topology evidence="1">Multi-pass membrane protein</topology>
    </subcellularLocation>
</comment>
<feature type="domain" description="Soluble ligand binding" evidence="16">
    <location>
        <begin position="369"/>
        <end position="419"/>
    </location>
</feature>
<keyword evidence="11" id="KW-0472">Membrane</keyword>
<accession>A0A1E5QMP5</accession>
<proteinExistence type="inferred from homology"/>
<evidence type="ECO:0000256" key="12">
    <source>
        <dbReference type="ARBA" id="ARBA00023139"/>
    </source>
</evidence>
<dbReference type="InterPro" id="IPR019554">
    <property type="entry name" value="Soluble_ligand-bd"/>
</dbReference>
<evidence type="ECO:0008006" key="19">
    <source>
        <dbReference type="Google" id="ProtNLM"/>
    </source>
</evidence>
<evidence type="ECO:0000256" key="8">
    <source>
        <dbReference type="ARBA" id="ARBA00023047"/>
    </source>
</evidence>
<evidence type="ECO:0000256" key="14">
    <source>
        <dbReference type="ARBA" id="ARBA00023288"/>
    </source>
</evidence>
<dbReference type="GO" id="GO:0015288">
    <property type="term" value="F:porin activity"/>
    <property type="evidence" value="ECO:0007669"/>
    <property type="project" value="UniProtKB-KW"/>
</dbReference>
<keyword evidence="5" id="KW-0762">Sugar transport</keyword>
<dbReference type="InterPro" id="IPR049712">
    <property type="entry name" value="Poly_export"/>
</dbReference>